<accession>A0A4U6BQZ5</accession>
<dbReference type="EMBL" id="LBIA02000001">
    <property type="protein sequence ID" value="TKT71418.1"/>
    <property type="molecule type" value="Genomic_DNA"/>
</dbReference>
<proteinExistence type="predicted"/>
<dbReference type="SUPFAM" id="SSF48019">
    <property type="entry name" value="post-AAA+ oligomerization domain-like"/>
    <property type="match status" value="1"/>
</dbReference>
<protein>
    <submittedName>
        <fullName evidence="1">Uncharacterized protein</fullName>
    </submittedName>
</protein>
<comment type="caution">
    <text evidence="1">The sequence shown here is derived from an EMBL/GenBank/DDBJ whole genome shotgun (WGS) entry which is preliminary data.</text>
</comment>
<dbReference type="GO" id="GO:0003677">
    <property type="term" value="F:DNA binding"/>
    <property type="evidence" value="ECO:0007669"/>
    <property type="project" value="InterPro"/>
</dbReference>
<reference evidence="1" key="1">
    <citation type="submission" date="2019-04" db="EMBL/GenBank/DDBJ databases">
        <title>Whole genome sequencing of cave bacteria.</title>
        <authorList>
            <person name="Gan H.M."/>
            <person name="Barton H."/>
            <person name="Savka M.A."/>
        </authorList>
    </citation>
    <scope>NUCLEOTIDE SEQUENCE [LARGE SCALE GENOMIC DNA]</scope>
    <source>
        <strain evidence="1">LC387</strain>
    </source>
</reference>
<dbReference type="Proteomes" id="UP000034832">
    <property type="component" value="Unassembled WGS sequence"/>
</dbReference>
<keyword evidence="2" id="KW-1185">Reference proteome</keyword>
<dbReference type="AlphaFoldDB" id="A0A4U6BQZ5"/>
<dbReference type="Gene3D" id="1.20.272.10">
    <property type="match status" value="1"/>
</dbReference>
<dbReference type="GO" id="GO:0006260">
    <property type="term" value="P:DNA replication"/>
    <property type="evidence" value="ECO:0007669"/>
    <property type="project" value="InterPro"/>
</dbReference>
<evidence type="ECO:0000313" key="2">
    <source>
        <dbReference type="Proteomes" id="UP000034832"/>
    </source>
</evidence>
<name>A0A4U6BQZ5_9BRAD</name>
<gene>
    <name evidence="1" type="ORF">YH63_008330</name>
</gene>
<sequence>MNGRTILQDAKDRLADEVLGTAIAVPEPLAVSPWVAMSLLQKAIRRSETALALQAAVTLLQLSPERLWRRIGCVAFEDVGVAELEWLSVTTAALSGKRYRTSIGSEWQIASYLVSRMSQGSQCRSADDLLLTAELHPRYRRARSELAGKSTADLLRIVSGSADLPVRAIAAWYAIGTDRRPSPYLFERKGDPGALFDWMCEAGLPHTVVEISREGFRRVGEVLCPFVALLSSTHLPAQLPTEADTFPPEVLIGDGIPSWAFDMYTREGRAAYQAFLRGNSQSAKWVRTFVPKPERVQFLGTAIFRVEGGLVKNRLRWDTGDWLKRSVDIECHGPRCSDATELLALVRADIPSINEARAAHVG</sequence>
<dbReference type="InterPro" id="IPR008921">
    <property type="entry name" value="DNA_pol3_clamp-load_cplx_C"/>
</dbReference>
<evidence type="ECO:0000313" key="1">
    <source>
        <dbReference type="EMBL" id="TKT71418.1"/>
    </source>
</evidence>
<dbReference type="OrthoDB" id="8013467at2"/>
<dbReference type="RefSeq" id="WP_052753836.1">
    <property type="nucleotide sequence ID" value="NZ_LBIA02000001.1"/>
</dbReference>
<organism evidence="1 2">
    <name type="scientific">Afipia massiliensis</name>
    <dbReference type="NCBI Taxonomy" id="211460"/>
    <lineage>
        <taxon>Bacteria</taxon>
        <taxon>Pseudomonadati</taxon>
        <taxon>Pseudomonadota</taxon>
        <taxon>Alphaproteobacteria</taxon>
        <taxon>Hyphomicrobiales</taxon>
        <taxon>Nitrobacteraceae</taxon>
        <taxon>Afipia</taxon>
    </lineage>
</organism>